<sequence length="44" mass="4715">MPVTRFAGHASCPGHATGRARPPEHIARPAAGRRGTPRRRDSAQ</sequence>
<protein>
    <submittedName>
        <fullName evidence="2">Uncharacterized protein</fullName>
    </submittedName>
</protein>
<dbReference type="Proteomes" id="UP000001812">
    <property type="component" value="Chromosome I"/>
</dbReference>
<dbReference type="HOGENOM" id="CLU_3213495_0_0_4"/>
<name>A0A0E1W732_BURPE</name>
<proteinExistence type="predicted"/>
<evidence type="ECO:0000256" key="1">
    <source>
        <dbReference type="SAM" id="MobiDB-lite"/>
    </source>
</evidence>
<accession>A0A0E1W732</accession>
<gene>
    <name evidence="2" type="ORF">BURPS1710A_0997</name>
</gene>
<dbReference type="EMBL" id="CM000832">
    <property type="protein sequence ID" value="EET08978.1"/>
    <property type="molecule type" value="Genomic_DNA"/>
</dbReference>
<feature type="region of interest" description="Disordered" evidence="1">
    <location>
        <begin position="1"/>
        <end position="44"/>
    </location>
</feature>
<organism evidence="2">
    <name type="scientific">Burkholderia pseudomallei 1710a</name>
    <dbReference type="NCBI Taxonomy" id="320371"/>
    <lineage>
        <taxon>Bacteria</taxon>
        <taxon>Pseudomonadati</taxon>
        <taxon>Pseudomonadota</taxon>
        <taxon>Betaproteobacteria</taxon>
        <taxon>Burkholderiales</taxon>
        <taxon>Burkholderiaceae</taxon>
        <taxon>Burkholderia</taxon>
        <taxon>pseudomallei group</taxon>
    </lineage>
</organism>
<evidence type="ECO:0000313" key="2">
    <source>
        <dbReference type="EMBL" id="EET08978.1"/>
    </source>
</evidence>
<reference evidence="2" key="1">
    <citation type="submission" date="2009-05" db="EMBL/GenBank/DDBJ databases">
        <authorList>
            <person name="Harkins D.M."/>
            <person name="DeShazer D."/>
            <person name="Woods D.E."/>
            <person name="Brinkac L.M."/>
            <person name="Brown K.A."/>
            <person name="Hung G.C."/>
            <person name="Tuanyok A."/>
            <person name="Zhang B."/>
            <person name="Nierman W.C."/>
        </authorList>
    </citation>
    <scope>NUCLEOTIDE SEQUENCE [LARGE SCALE GENOMIC DNA]</scope>
    <source>
        <strain evidence="2">1710a</strain>
    </source>
</reference>
<dbReference type="AlphaFoldDB" id="A0A0E1W732"/>